<keyword evidence="3" id="KW-0731">Sigma factor</keyword>
<dbReference type="GO" id="GO:0000428">
    <property type="term" value="C:DNA-directed RNA polymerase complex"/>
    <property type="evidence" value="ECO:0007669"/>
    <property type="project" value="UniProtKB-KW"/>
</dbReference>
<evidence type="ECO:0000256" key="3">
    <source>
        <dbReference type="ARBA" id="ARBA00023082"/>
    </source>
</evidence>
<dbReference type="GO" id="GO:0003677">
    <property type="term" value="F:DNA binding"/>
    <property type="evidence" value="ECO:0007669"/>
    <property type="project" value="InterPro"/>
</dbReference>
<evidence type="ECO:0000256" key="1">
    <source>
        <dbReference type="ARBA" id="ARBA00010641"/>
    </source>
</evidence>
<feature type="domain" description="RNA polymerase sigma factor 70 region 4 type 2" evidence="7">
    <location>
        <begin position="133"/>
        <end position="185"/>
    </location>
</feature>
<dbReference type="Proteomes" id="UP000607559">
    <property type="component" value="Unassembled WGS sequence"/>
</dbReference>
<keyword evidence="5" id="KW-0812">Transmembrane</keyword>
<dbReference type="EMBL" id="BMJC01000007">
    <property type="protein sequence ID" value="GGB23710.1"/>
    <property type="molecule type" value="Genomic_DNA"/>
</dbReference>
<dbReference type="Pfam" id="PF08281">
    <property type="entry name" value="Sigma70_r4_2"/>
    <property type="match status" value="1"/>
</dbReference>
<comment type="similarity">
    <text evidence="1">Belongs to the sigma-70 factor family. ECF subfamily.</text>
</comment>
<keyword evidence="5" id="KW-0472">Membrane</keyword>
<proteinExistence type="inferred from homology"/>
<evidence type="ECO:0000256" key="2">
    <source>
        <dbReference type="ARBA" id="ARBA00023015"/>
    </source>
</evidence>
<dbReference type="InterPro" id="IPR036388">
    <property type="entry name" value="WH-like_DNA-bd_sf"/>
</dbReference>
<dbReference type="InterPro" id="IPR007627">
    <property type="entry name" value="RNA_pol_sigma70_r2"/>
</dbReference>
<dbReference type="PANTHER" id="PTHR43133:SF46">
    <property type="entry name" value="RNA POLYMERASE SIGMA-70 FACTOR ECF SUBFAMILY"/>
    <property type="match status" value="1"/>
</dbReference>
<evidence type="ECO:0000259" key="6">
    <source>
        <dbReference type="Pfam" id="PF04542"/>
    </source>
</evidence>
<keyword evidence="5" id="KW-1133">Transmembrane helix</keyword>
<evidence type="ECO:0000313" key="9">
    <source>
        <dbReference type="Proteomes" id="UP000607559"/>
    </source>
</evidence>
<dbReference type="SUPFAM" id="SSF88659">
    <property type="entry name" value="Sigma3 and sigma4 domains of RNA polymerase sigma factors"/>
    <property type="match status" value="1"/>
</dbReference>
<feature type="transmembrane region" description="Helical" evidence="5">
    <location>
        <begin position="194"/>
        <end position="211"/>
    </location>
</feature>
<gene>
    <name evidence="8" type="ORF">GCM10011511_54460</name>
</gene>
<comment type="caution">
    <text evidence="8">The sequence shown here is derived from an EMBL/GenBank/DDBJ whole genome shotgun (WGS) entry which is preliminary data.</text>
</comment>
<dbReference type="InterPro" id="IPR013324">
    <property type="entry name" value="RNA_pol_sigma_r3/r4-like"/>
</dbReference>
<keyword evidence="8" id="KW-0240">DNA-directed RNA polymerase</keyword>
<keyword evidence="2" id="KW-0805">Transcription regulation</keyword>
<evidence type="ECO:0000313" key="8">
    <source>
        <dbReference type="EMBL" id="GGB23710.1"/>
    </source>
</evidence>
<dbReference type="InterPro" id="IPR013325">
    <property type="entry name" value="RNA_pol_sigma_r2"/>
</dbReference>
<sequence length="212" mass="24974">MRKGMQAIKPERPLRGNEEAIMIAFREGNKEAFRVIYDFMVRPLTYFVENIIHSEPDAEDIVANAFYKLFNQRAAMKSYDHVKRWLYVIVRNESIDYLRIKAKQRENQYDLAYLDTGIEEHIETERVRTILLQDIQKEIEKLPPQRRTILRLYFFEQKSTPEIAEIMGISPQTCLNHKTKALDALRRSGLRIKWLLEGVPTFAIAAAFLLLK</sequence>
<accession>A0A8J2UJ64</accession>
<dbReference type="GO" id="GO:0016987">
    <property type="term" value="F:sigma factor activity"/>
    <property type="evidence" value="ECO:0007669"/>
    <property type="project" value="UniProtKB-KW"/>
</dbReference>
<reference evidence="8" key="2">
    <citation type="submission" date="2020-09" db="EMBL/GenBank/DDBJ databases">
        <authorList>
            <person name="Sun Q."/>
            <person name="Zhou Y."/>
        </authorList>
    </citation>
    <scope>NUCLEOTIDE SEQUENCE</scope>
    <source>
        <strain evidence="8">CGMCC 1.15448</strain>
    </source>
</reference>
<evidence type="ECO:0000259" key="7">
    <source>
        <dbReference type="Pfam" id="PF08281"/>
    </source>
</evidence>
<dbReference type="SUPFAM" id="SSF88946">
    <property type="entry name" value="Sigma2 domain of RNA polymerase sigma factors"/>
    <property type="match status" value="1"/>
</dbReference>
<dbReference type="InterPro" id="IPR039425">
    <property type="entry name" value="RNA_pol_sigma-70-like"/>
</dbReference>
<dbReference type="NCBIfam" id="TIGR02937">
    <property type="entry name" value="sigma70-ECF"/>
    <property type="match status" value="1"/>
</dbReference>
<keyword evidence="9" id="KW-1185">Reference proteome</keyword>
<dbReference type="PANTHER" id="PTHR43133">
    <property type="entry name" value="RNA POLYMERASE ECF-TYPE SIGMA FACTO"/>
    <property type="match status" value="1"/>
</dbReference>
<dbReference type="Gene3D" id="1.10.10.10">
    <property type="entry name" value="Winged helix-like DNA-binding domain superfamily/Winged helix DNA-binding domain"/>
    <property type="match status" value="1"/>
</dbReference>
<name>A0A8J2UJ64_9BACT</name>
<evidence type="ECO:0000256" key="5">
    <source>
        <dbReference type="SAM" id="Phobius"/>
    </source>
</evidence>
<dbReference type="Gene3D" id="1.10.1740.10">
    <property type="match status" value="1"/>
</dbReference>
<evidence type="ECO:0000256" key="4">
    <source>
        <dbReference type="ARBA" id="ARBA00023163"/>
    </source>
</evidence>
<protein>
    <submittedName>
        <fullName evidence="8">DNA-directed RNA polymerase sigma-70 factor</fullName>
    </submittedName>
</protein>
<dbReference type="GO" id="GO:0006352">
    <property type="term" value="P:DNA-templated transcription initiation"/>
    <property type="evidence" value="ECO:0007669"/>
    <property type="project" value="InterPro"/>
</dbReference>
<feature type="domain" description="RNA polymerase sigma-70 region 2" evidence="6">
    <location>
        <begin position="42"/>
        <end position="101"/>
    </location>
</feature>
<organism evidence="8 9">
    <name type="scientific">Puia dinghuensis</name>
    <dbReference type="NCBI Taxonomy" id="1792502"/>
    <lineage>
        <taxon>Bacteria</taxon>
        <taxon>Pseudomonadati</taxon>
        <taxon>Bacteroidota</taxon>
        <taxon>Chitinophagia</taxon>
        <taxon>Chitinophagales</taxon>
        <taxon>Chitinophagaceae</taxon>
        <taxon>Puia</taxon>
    </lineage>
</organism>
<dbReference type="Pfam" id="PF04542">
    <property type="entry name" value="Sigma70_r2"/>
    <property type="match status" value="1"/>
</dbReference>
<dbReference type="InterPro" id="IPR014284">
    <property type="entry name" value="RNA_pol_sigma-70_dom"/>
</dbReference>
<dbReference type="InterPro" id="IPR013249">
    <property type="entry name" value="RNA_pol_sigma70_r4_t2"/>
</dbReference>
<dbReference type="AlphaFoldDB" id="A0A8J2UJ64"/>
<reference evidence="8" key="1">
    <citation type="journal article" date="2014" name="Int. J. Syst. Evol. Microbiol.">
        <title>Complete genome sequence of Corynebacterium casei LMG S-19264T (=DSM 44701T), isolated from a smear-ripened cheese.</title>
        <authorList>
            <consortium name="US DOE Joint Genome Institute (JGI-PGF)"/>
            <person name="Walter F."/>
            <person name="Albersmeier A."/>
            <person name="Kalinowski J."/>
            <person name="Ruckert C."/>
        </authorList>
    </citation>
    <scope>NUCLEOTIDE SEQUENCE</scope>
    <source>
        <strain evidence="8">CGMCC 1.15448</strain>
    </source>
</reference>
<keyword evidence="4" id="KW-0804">Transcription</keyword>